<accession>A0AAD5P8Q0</accession>
<comment type="caution">
    <text evidence="1">The sequence shown here is derived from an EMBL/GenBank/DDBJ whole genome shotgun (WGS) entry which is preliminary data.</text>
</comment>
<reference evidence="1" key="2">
    <citation type="submission" date="2023-02" db="EMBL/GenBank/DDBJ databases">
        <authorList>
            <consortium name="DOE Joint Genome Institute"/>
            <person name="Mondo S.J."/>
            <person name="Chang Y."/>
            <person name="Wang Y."/>
            <person name="Ahrendt S."/>
            <person name="Andreopoulos W."/>
            <person name="Barry K."/>
            <person name="Beard J."/>
            <person name="Benny G.L."/>
            <person name="Blankenship S."/>
            <person name="Bonito G."/>
            <person name="Cuomo C."/>
            <person name="Desiro A."/>
            <person name="Gervers K.A."/>
            <person name="Hundley H."/>
            <person name="Kuo A."/>
            <person name="LaButti K."/>
            <person name="Lang B.F."/>
            <person name="Lipzen A."/>
            <person name="O'Donnell K."/>
            <person name="Pangilinan J."/>
            <person name="Reynolds N."/>
            <person name="Sandor L."/>
            <person name="Smith M.W."/>
            <person name="Tsang A."/>
            <person name="Grigoriev I.V."/>
            <person name="Stajich J.E."/>
            <person name="Spatafora J.W."/>
        </authorList>
    </citation>
    <scope>NUCLEOTIDE SEQUENCE</scope>
    <source>
        <strain evidence="1">RSA 2281</strain>
    </source>
</reference>
<gene>
    <name evidence="1" type="ORF">BDA99DRAFT_525574</name>
</gene>
<reference evidence="1" key="1">
    <citation type="journal article" date="2022" name="IScience">
        <title>Evolution of zygomycete secretomes and the origins of terrestrial fungal ecologies.</title>
        <authorList>
            <person name="Chang Y."/>
            <person name="Wang Y."/>
            <person name="Mondo S."/>
            <person name="Ahrendt S."/>
            <person name="Andreopoulos W."/>
            <person name="Barry K."/>
            <person name="Beard J."/>
            <person name="Benny G.L."/>
            <person name="Blankenship S."/>
            <person name="Bonito G."/>
            <person name="Cuomo C."/>
            <person name="Desiro A."/>
            <person name="Gervers K.A."/>
            <person name="Hundley H."/>
            <person name="Kuo A."/>
            <person name="LaButti K."/>
            <person name="Lang B.F."/>
            <person name="Lipzen A."/>
            <person name="O'Donnell K."/>
            <person name="Pangilinan J."/>
            <person name="Reynolds N."/>
            <person name="Sandor L."/>
            <person name="Smith M.E."/>
            <person name="Tsang A."/>
            <person name="Grigoriev I.V."/>
            <person name="Stajich J.E."/>
            <person name="Spatafora J.W."/>
        </authorList>
    </citation>
    <scope>NUCLEOTIDE SEQUENCE</scope>
    <source>
        <strain evidence="1">RSA 2281</strain>
    </source>
</reference>
<organism evidence="1 2">
    <name type="scientific">Phascolomyces articulosus</name>
    <dbReference type="NCBI Taxonomy" id="60185"/>
    <lineage>
        <taxon>Eukaryota</taxon>
        <taxon>Fungi</taxon>
        <taxon>Fungi incertae sedis</taxon>
        <taxon>Mucoromycota</taxon>
        <taxon>Mucoromycotina</taxon>
        <taxon>Mucoromycetes</taxon>
        <taxon>Mucorales</taxon>
        <taxon>Lichtheimiaceae</taxon>
        <taxon>Phascolomyces</taxon>
    </lineage>
</organism>
<proteinExistence type="predicted"/>
<dbReference type="AlphaFoldDB" id="A0AAD5P8Q0"/>
<dbReference type="Proteomes" id="UP001209540">
    <property type="component" value="Unassembled WGS sequence"/>
</dbReference>
<sequence length="68" mass="6749">MTKCGLTGGTSQQLKIDYQVTPTIRVAGIPISPKISNSANFDCPVSGLSDLMGGGASGLLPSGVPSGV</sequence>
<protein>
    <submittedName>
        <fullName evidence="1">Uncharacterized protein</fullName>
    </submittedName>
</protein>
<name>A0AAD5P8Q0_9FUNG</name>
<keyword evidence="2" id="KW-1185">Reference proteome</keyword>
<evidence type="ECO:0000313" key="2">
    <source>
        <dbReference type="Proteomes" id="UP001209540"/>
    </source>
</evidence>
<dbReference type="EMBL" id="JAIXMP010000040">
    <property type="protein sequence ID" value="KAI9248025.1"/>
    <property type="molecule type" value="Genomic_DNA"/>
</dbReference>
<evidence type="ECO:0000313" key="1">
    <source>
        <dbReference type="EMBL" id="KAI9248025.1"/>
    </source>
</evidence>